<dbReference type="Pfam" id="PF04542">
    <property type="entry name" value="Sigma70_r2"/>
    <property type="match status" value="1"/>
</dbReference>
<dbReference type="InterPro" id="IPR013324">
    <property type="entry name" value="RNA_pol_sigma_r3/r4-like"/>
</dbReference>
<evidence type="ECO:0000256" key="2">
    <source>
        <dbReference type="ARBA" id="ARBA00023015"/>
    </source>
</evidence>
<feature type="domain" description="RNA polymerase sigma factor 70 region 4 type 2" evidence="8">
    <location>
        <begin position="137"/>
        <end position="189"/>
    </location>
</feature>
<evidence type="ECO:0000256" key="4">
    <source>
        <dbReference type="ARBA" id="ARBA00023125"/>
    </source>
</evidence>
<comment type="caution">
    <text evidence="9">The sequence shown here is derived from an EMBL/GenBank/DDBJ whole genome shotgun (WGS) entry which is preliminary data.</text>
</comment>
<keyword evidence="2 6" id="KW-0805">Transcription regulation</keyword>
<keyword evidence="5 6" id="KW-0804">Transcription</keyword>
<accession>A0A937F7I1</accession>
<proteinExistence type="inferred from homology"/>
<evidence type="ECO:0000313" key="10">
    <source>
        <dbReference type="Proteomes" id="UP000659388"/>
    </source>
</evidence>
<dbReference type="InterPro" id="IPR014284">
    <property type="entry name" value="RNA_pol_sigma-70_dom"/>
</dbReference>
<dbReference type="PROSITE" id="PS01063">
    <property type="entry name" value="SIGMA70_ECF"/>
    <property type="match status" value="1"/>
</dbReference>
<dbReference type="AlphaFoldDB" id="A0A937F7I1"/>
<dbReference type="NCBIfam" id="TIGR02937">
    <property type="entry name" value="sigma70-ECF"/>
    <property type="match status" value="1"/>
</dbReference>
<dbReference type="InterPro" id="IPR013249">
    <property type="entry name" value="RNA_pol_sigma70_r4_t2"/>
</dbReference>
<sequence length="200" mass="23282">MNVAERYTEDSDREAELIRLLKLYDERAFREVVENYKDRVYNLCLGFLKNEADAEDIAQEVFVEIYNSISSFHEDSALSTWIYRIGVNKSLELLRKTKRKKRFGWITSIFGIEDQVGVKHADFVHPGVALENKERSQILMAHIDKLPDKQKVAFNLHKLEGLSYQEVSQVMELSVSSVESLLFRAKKNLQKSLGIYYKNI</sequence>
<dbReference type="InterPro" id="IPR013325">
    <property type="entry name" value="RNA_pol_sigma_r2"/>
</dbReference>
<feature type="domain" description="RNA polymerase sigma-70 region 2" evidence="7">
    <location>
        <begin position="33"/>
        <end position="99"/>
    </location>
</feature>
<keyword evidence="10" id="KW-1185">Reference proteome</keyword>
<gene>
    <name evidence="9" type="ORF">JL102_09945</name>
</gene>
<evidence type="ECO:0000256" key="3">
    <source>
        <dbReference type="ARBA" id="ARBA00023082"/>
    </source>
</evidence>
<dbReference type="PANTHER" id="PTHR43133">
    <property type="entry name" value="RNA POLYMERASE ECF-TYPE SIGMA FACTO"/>
    <property type="match status" value="1"/>
</dbReference>
<dbReference type="InterPro" id="IPR036388">
    <property type="entry name" value="WH-like_DNA-bd_sf"/>
</dbReference>
<evidence type="ECO:0000256" key="6">
    <source>
        <dbReference type="RuleBase" id="RU000716"/>
    </source>
</evidence>
<dbReference type="Gene3D" id="1.10.1740.10">
    <property type="match status" value="1"/>
</dbReference>
<dbReference type="EMBL" id="JAESIY010000005">
    <property type="protein sequence ID" value="MBL3656452.1"/>
    <property type="molecule type" value="Genomic_DNA"/>
</dbReference>
<comment type="similarity">
    <text evidence="1 6">Belongs to the sigma-70 factor family. ECF subfamily.</text>
</comment>
<evidence type="ECO:0000256" key="1">
    <source>
        <dbReference type="ARBA" id="ARBA00010641"/>
    </source>
</evidence>
<evidence type="ECO:0000256" key="5">
    <source>
        <dbReference type="ARBA" id="ARBA00023163"/>
    </source>
</evidence>
<evidence type="ECO:0000259" key="7">
    <source>
        <dbReference type="Pfam" id="PF04542"/>
    </source>
</evidence>
<evidence type="ECO:0000313" key="9">
    <source>
        <dbReference type="EMBL" id="MBL3656452.1"/>
    </source>
</evidence>
<dbReference type="Pfam" id="PF08281">
    <property type="entry name" value="Sigma70_r4_2"/>
    <property type="match status" value="1"/>
</dbReference>
<keyword evidence="3 6" id="KW-0731">Sigma factor</keyword>
<dbReference type="Gene3D" id="1.10.10.10">
    <property type="entry name" value="Winged helix-like DNA-binding domain superfamily/Winged helix DNA-binding domain"/>
    <property type="match status" value="1"/>
</dbReference>
<dbReference type="InterPro" id="IPR000838">
    <property type="entry name" value="RNA_pol_sigma70_ECF_CS"/>
</dbReference>
<reference evidence="9" key="1">
    <citation type="submission" date="2021-01" db="EMBL/GenBank/DDBJ databases">
        <title>Fulvivirga kasyanovii gen. nov., sp nov., a novel member of the phylum Bacteroidetes isolated from seawater in a mussel farm.</title>
        <authorList>
            <person name="Zhao L.-H."/>
            <person name="Wang Z.-J."/>
        </authorList>
    </citation>
    <scope>NUCLEOTIDE SEQUENCE</scope>
    <source>
        <strain evidence="9">2943</strain>
    </source>
</reference>
<dbReference type="GO" id="GO:0016987">
    <property type="term" value="F:sigma factor activity"/>
    <property type="evidence" value="ECO:0007669"/>
    <property type="project" value="UniProtKB-KW"/>
</dbReference>
<dbReference type="InterPro" id="IPR039425">
    <property type="entry name" value="RNA_pol_sigma-70-like"/>
</dbReference>
<name>A0A937F7I1_9BACT</name>
<dbReference type="SUPFAM" id="SSF88659">
    <property type="entry name" value="Sigma3 and sigma4 domains of RNA polymerase sigma factors"/>
    <property type="match status" value="1"/>
</dbReference>
<dbReference type="InterPro" id="IPR007627">
    <property type="entry name" value="RNA_pol_sigma70_r2"/>
</dbReference>
<dbReference type="CDD" id="cd06171">
    <property type="entry name" value="Sigma70_r4"/>
    <property type="match status" value="1"/>
</dbReference>
<protein>
    <recommendedName>
        <fullName evidence="6">RNA polymerase sigma factor</fullName>
    </recommendedName>
</protein>
<evidence type="ECO:0000259" key="8">
    <source>
        <dbReference type="Pfam" id="PF08281"/>
    </source>
</evidence>
<dbReference type="GO" id="GO:0003677">
    <property type="term" value="F:DNA binding"/>
    <property type="evidence" value="ECO:0007669"/>
    <property type="project" value="UniProtKB-KW"/>
</dbReference>
<dbReference type="GO" id="GO:0006352">
    <property type="term" value="P:DNA-templated transcription initiation"/>
    <property type="evidence" value="ECO:0007669"/>
    <property type="project" value="InterPro"/>
</dbReference>
<dbReference type="SUPFAM" id="SSF88946">
    <property type="entry name" value="Sigma2 domain of RNA polymerase sigma factors"/>
    <property type="match status" value="1"/>
</dbReference>
<keyword evidence="4 6" id="KW-0238">DNA-binding</keyword>
<dbReference type="PANTHER" id="PTHR43133:SF51">
    <property type="entry name" value="RNA POLYMERASE SIGMA FACTOR"/>
    <property type="match status" value="1"/>
</dbReference>
<dbReference type="Proteomes" id="UP000659388">
    <property type="component" value="Unassembled WGS sequence"/>
</dbReference>
<organism evidence="9 10">
    <name type="scientific">Fulvivirga sediminis</name>
    <dbReference type="NCBI Taxonomy" id="2803949"/>
    <lineage>
        <taxon>Bacteria</taxon>
        <taxon>Pseudomonadati</taxon>
        <taxon>Bacteroidota</taxon>
        <taxon>Cytophagia</taxon>
        <taxon>Cytophagales</taxon>
        <taxon>Fulvivirgaceae</taxon>
        <taxon>Fulvivirga</taxon>
    </lineage>
</organism>